<feature type="region of interest" description="Disordered" evidence="8">
    <location>
        <begin position="278"/>
        <end position="382"/>
    </location>
</feature>
<evidence type="ECO:0000256" key="1">
    <source>
        <dbReference type="ARBA" id="ARBA00022535"/>
    </source>
</evidence>
<dbReference type="GO" id="GO:0005737">
    <property type="term" value="C:cytoplasm"/>
    <property type="evidence" value="ECO:0007669"/>
    <property type="project" value="TreeGrafter"/>
</dbReference>
<feature type="region of interest" description="Disordered" evidence="8">
    <location>
        <begin position="493"/>
        <end position="517"/>
    </location>
</feature>
<feature type="compositionally biased region" description="Polar residues" evidence="8">
    <location>
        <begin position="151"/>
        <end position="167"/>
    </location>
</feature>
<feature type="region of interest" description="Disordered" evidence="8">
    <location>
        <begin position="1011"/>
        <end position="1038"/>
    </location>
</feature>
<feature type="compositionally biased region" description="Basic and acidic residues" evidence="8">
    <location>
        <begin position="1029"/>
        <end position="1038"/>
    </location>
</feature>
<keyword evidence="3 7" id="KW-0547">Nucleotide-binding</keyword>
<gene>
    <name evidence="11" type="ORF">HaLaN_22332</name>
</gene>
<feature type="domain" description="Protein kinase" evidence="9">
    <location>
        <begin position="447"/>
        <end position="795"/>
    </location>
</feature>
<dbReference type="AlphaFoldDB" id="A0A699ZPB1"/>
<dbReference type="Gene3D" id="2.60.120.10">
    <property type="entry name" value="Jelly Rolls"/>
    <property type="match status" value="1"/>
</dbReference>
<evidence type="ECO:0000256" key="8">
    <source>
        <dbReference type="SAM" id="MobiDB-lite"/>
    </source>
</evidence>
<dbReference type="InterPro" id="IPR014710">
    <property type="entry name" value="RmlC-like_jellyroll"/>
</dbReference>
<evidence type="ECO:0000259" key="10">
    <source>
        <dbReference type="PROSITE" id="PS50042"/>
    </source>
</evidence>
<dbReference type="CDD" id="cd00038">
    <property type="entry name" value="CAP_ED"/>
    <property type="match status" value="1"/>
</dbReference>
<evidence type="ECO:0000256" key="2">
    <source>
        <dbReference type="ARBA" id="ARBA00022679"/>
    </source>
</evidence>
<name>A0A699ZPB1_HAELA</name>
<feature type="region of interest" description="Disordered" evidence="8">
    <location>
        <begin position="1"/>
        <end position="48"/>
    </location>
</feature>
<feature type="compositionally biased region" description="Basic and acidic residues" evidence="8">
    <location>
        <begin position="23"/>
        <end position="33"/>
    </location>
</feature>
<evidence type="ECO:0008006" key="13">
    <source>
        <dbReference type="Google" id="ProtNLM"/>
    </source>
</evidence>
<evidence type="ECO:0000256" key="6">
    <source>
        <dbReference type="ARBA" id="ARBA00022992"/>
    </source>
</evidence>
<feature type="compositionally biased region" description="Polar residues" evidence="8">
    <location>
        <begin position="324"/>
        <end position="334"/>
    </location>
</feature>
<dbReference type="Gene3D" id="1.10.510.10">
    <property type="entry name" value="Transferase(Phosphotransferase) domain 1"/>
    <property type="match status" value="1"/>
</dbReference>
<evidence type="ECO:0000259" key="9">
    <source>
        <dbReference type="PROSITE" id="PS50011"/>
    </source>
</evidence>
<dbReference type="Proteomes" id="UP000485058">
    <property type="component" value="Unassembled WGS sequence"/>
</dbReference>
<dbReference type="InterPro" id="IPR017441">
    <property type="entry name" value="Protein_kinase_ATP_BS"/>
</dbReference>
<keyword evidence="2" id="KW-0808">Transferase</keyword>
<feature type="compositionally biased region" description="Pro residues" evidence="8">
    <location>
        <begin position="136"/>
        <end position="147"/>
    </location>
</feature>
<evidence type="ECO:0000313" key="11">
    <source>
        <dbReference type="EMBL" id="GFH24523.1"/>
    </source>
</evidence>
<dbReference type="PROSITE" id="PS50011">
    <property type="entry name" value="PROTEIN_KINASE_DOM"/>
    <property type="match status" value="1"/>
</dbReference>
<dbReference type="InterPro" id="IPR018490">
    <property type="entry name" value="cNMP-bd_dom_sf"/>
</dbReference>
<dbReference type="CDD" id="cd14008">
    <property type="entry name" value="STKc_LKB1_CaMKK"/>
    <property type="match status" value="1"/>
</dbReference>
<dbReference type="SUPFAM" id="SSF56112">
    <property type="entry name" value="Protein kinase-like (PK-like)"/>
    <property type="match status" value="1"/>
</dbReference>
<dbReference type="PANTHER" id="PTHR24346">
    <property type="entry name" value="MAP/MICROTUBULE AFFINITY-REGULATING KINASE"/>
    <property type="match status" value="1"/>
</dbReference>
<feature type="domain" description="Cyclic nucleotide-binding" evidence="10">
    <location>
        <begin position="840"/>
        <end position="872"/>
    </location>
</feature>
<keyword evidence="6" id="KW-0142">cGMP-binding</keyword>
<dbReference type="Gene3D" id="3.30.200.20">
    <property type="entry name" value="Phosphorylase Kinase, domain 1"/>
    <property type="match status" value="2"/>
</dbReference>
<reference evidence="11 12" key="1">
    <citation type="submission" date="2020-02" db="EMBL/GenBank/DDBJ databases">
        <title>Draft genome sequence of Haematococcus lacustris strain NIES-144.</title>
        <authorList>
            <person name="Morimoto D."/>
            <person name="Nakagawa S."/>
            <person name="Yoshida T."/>
            <person name="Sawayama S."/>
        </authorList>
    </citation>
    <scope>NUCLEOTIDE SEQUENCE [LARGE SCALE GENOMIC DNA]</scope>
    <source>
        <strain evidence="11 12">NIES-144</strain>
    </source>
</reference>
<feature type="region of interest" description="Disordered" evidence="8">
    <location>
        <begin position="132"/>
        <end position="180"/>
    </location>
</feature>
<dbReference type="SUPFAM" id="SSF51206">
    <property type="entry name" value="cAMP-binding domain-like"/>
    <property type="match status" value="1"/>
</dbReference>
<dbReference type="GO" id="GO:0030553">
    <property type="term" value="F:cGMP binding"/>
    <property type="evidence" value="ECO:0007669"/>
    <property type="project" value="UniProtKB-KW"/>
</dbReference>
<dbReference type="InterPro" id="IPR000595">
    <property type="entry name" value="cNMP-bd_dom"/>
</dbReference>
<evidence type="ECO:0000256" key="4">
    <source>
        <dbReference type="ARBA" id="ARBA00022777"/>
    </source>
</evidence>
<keyword evidence="1" id="KW-0140">cGMP</keyword>
<dbReference type="PANTHER" id="PTHR24346:SF30">
    <property type="entry name" value="MATERNAL EMBRYONIC LEUCINE ZIPPER KINASE"/>
    <property type="match status" value="1"/>
</dbReference>
<sequence length="1038" mass="110832">MGCAGSKPSDILHDGTAPYHVDPAVRRDRHEPHQAGVDQPRQAAQPEPRPIEVVVAPLTATSVAGVSVSVPPARQSTDTIIGSASKPGLVGSEGVQAWFVLRGRDACAAQLSLLPCFADVQLVVSGARASSAAIPSAPPQGPQPIPDPHASSLNAVRTDTSLSVQSSGREEAGAAAAVQPDQSVLQTAMSAQMRKRDGQHVHVTHHQPRKHASVNSKTSGKSMYSDMVVQDVASTSSFVMSEGASEMQDPDGSVCSVPASGEQKLVSRHEALLMHQPSPQMPATASSTTSSSNTQPPKGLTSTISQPTSSSRSTPTPEPLHGSLTETAASSKASIQGHVLSAGTDAASSASSTRLHRSVKQNPSRLSLTAGPQADGSNSAVQSARLAMHSNQAIGALHKTVELVMMQESDVFRKVQASMRGISSLAKETTNLEVGRDATGATHINQYVVVKTLGRGSFGKVKLCLNTIDGNLYAVKMVNRSFILKQLQKPQKGLRRRVQRLPSDPHVSGNKMVSTPNNIAHSASNVQLNSSPSPRADRGVQSSFNNVVASSDIINRVASESMSSTANSRASVDEANPLDSIMREIAVLKKLDHPNVVKLLEVIDPPSASYMMLVMEYMERGPVLETKGQSGFSRFPERIALDYIRQTCAGLDYLHYNNVAHGDLKPENLLVSAAGQLKIGDFGSARMMSDSTASSKVSCTPAFQPPEALIGGADEDAMAADVWSLGVCLFCFVYGRLPFIGTCLLDVSNAIRNDSLRFPADVPTSPSLSHLFSRMLDKSPSTRITLPEVMQHPWITDQGRLPLPSLRSLLSPPKVIEVSRNEAQSAIDRSSLVNMLRARLKEKTFAAGEYLFKEGEEAHCVYMIMAGVVEIITQLSTDVDTSALDAMEEQSFSVDLDESFTLDCNNVPAGLNVKDGKVHIDKQKAQDLKARMKGLLMGRSEEYVTEVKGPGQVIGEVSGDTSIVSKHRNSARARDTVVVVKMTEEAFMKALMQQLAEGGDKEDDPMLYSSRNIEEDNSGERGVATGLETIHDDGGDVG</sequence>
<dbReference type="GO" id="GO:0004674">
    <property type="term" value="F:protein serine/threonine kinase activity"/>
    <property type="evidence" value="ECO:0007669"/>
    <property type="project" value="TreeGrafter"/>
</dbReference>
<evidence type="ECO:0000256" key="7">
    <source>
        <dbReference type="PROSITE-ProRule" id="PRU10141"/>
    </source>
</evidence>
<evidence type="ECO:0000313" key="12">
    <source>
        <dbReference type="Proteomes" id="UP000485058"/>
    </source>
</evidence>
<dbReference type="PROSITE" id="PS00108">
    <property type="entry name" value="PROTEIN_KINASE_ST"/>
    <property type="match status" value="1"/>
</dbReference>
<feature type="non-terminal residue" evidence="11">
    <location>
        <position position="1038"/>
    </location>
</feature>
<dbReference type="SMART" id="SM00220">
    <property type="entry name" value="S_TKc"/>
    <property type="match status" value="1"/>
</dbReference>
<organism evidence="11 12">
    <name type="scientific">Haematococcus lacustris</name>
    <name type="common">Green alga</name>
    <name type="synonym">Haematococcus pluvialis</name>
    <dbReference type="NCBI Taxonomy" id="44745"/>
    <lineage>
        <taxon>Eukaryota</taxon>
        <taxon>Viridiplantae</taxon>
        <taxon>Chlorophyta</taxon>
        <taxon>core chlorophytes</taxon>
        <taxon>Chlorophyceae</taxon>
        <taxon>CS clade</taxon>
        <taxon>Chlamydomonadales</taxon>
        <taxon>Haematococcaceae</taxon>
        <taxon>Haematococcus</taxon>
    </lineage>
</organism>
<accession>A0A699ZPB1</accession>
<dbReference type="InterPro" id="IPR000719">
    <property type="entry name" value="Prot_kinase_dom"/>
</dbReference>
<dbReference type="GO" id="GO:0035556">
    <property type="term" value="P:intracellular signal transduction"/>
    <property type="evidence" value="ECO:0007669"/>
    <property type="project" value="TreeGrafter"/>
</dbReference>
<dbReference type="EMBL" id="BLLF01002557">
    <property type="protein sequence ID" value="GFH24523.1"/>
    <property type="molecule type" value="Genomic_DNA"/>
</dbReference>
<feature type="region of interest" description="Disordered" evidence="8">
    <location>
        <begin position="197"/>
        <end position="221"/>
    </location>
</feature>
<keyword evidence="4" id="KW-0418">Kinase</keyword>
<dbReference type="PROSITE" id="PS00107">
    <property type="entry name" value="PROTEIN_KINASE_ATP"/>
    <property type="match status" value="1"/>
</dbReference>
<dbReference type="InterPro" id="IPR011009">
    <property type="entry name" value="Kinase-like_dom_sf"/>
</dbReference>
<dbReference type="InterPro" id="IPR008271">
    <property type="entry name" value="Ser/Thr_kinase_AS"/>
</dbReference>
<dbReference type="PROSITE" id="PS50042">
    <property type="entry name" value="CNMP_BINDING_3"/>
    <property type="match status" value="1"/>
</dbReference>
<comment type="caution">
    <text evidence="11">The sequence shown here is derived from an EMBL/GenBank/DDBJ whole genome shotgun (WGS) entry which is preliminary data.</text>
</comment>
<feature type="compositionally biased region" description="Low complexity" evidence="8">
    <location>
        <begin position="278"/>
        <end position="315"/>
    </location>
</feature>
<evidence type="ECO:0000256" key="3">
    <source>
        <dbReference type="ARBA" id="ARBA00022741"/>
    </source>
</evidence>
<dbReference type="Pfam" id="PF00069">
    <property type="entry name" value="Pkinase"/>
    <property type="match status" value="1"/>
</dbReference>
<keyword evidence="12" id="KW-1185">Reference proteome</keyword>
<feature type="compositionally biased region" description="Basic residues" evidence="8">
    <location>
        <begin position="202"/>
        <end position="212"/>
    </location>
</feature>
<feature type="binding site" evidence="7">
    <location>
        <position position="485"/>
    </location>
    <ligand>
        <name>ATP</name>
        <dbReference type="ChEBI" id="CHEBI:30616"/>
    </ligand>
</feature>
<keyword evidence="5 7" id="KW-0067">ATP-binding</keyword>
<proteinExistence type="predicted"/>
<protein>
    <recommendedName>
        <fullName evidence="13">cGMP-dependent protein kinase</fullName>
    </recommendedName>
</protein>
<dbReference type="GO" id="GO:0005524">
    <property type="term" value="F:ATP binding"/>
    <property type="evidence" value="ECO:0007669"/>
    <property type="project" value="UniProtKB-UniRule"/>
</dbReference>
<evidence type="ECO:0000256" key="5">
    <source>
        <dbReference type="ARBA" id="ARBA00022840"/>
    </source>
</evidence>